<dbReference type="Proteomes" id="UP000466931">
    <property type="component" value="Chromosome"/>
</dbReference>
<dbReference type="AlphaFoldDB" id="A0A7I7XZZ1"/>
<dbReference type="Pfam" id="PF04542">
    <property type="entry name" value="Sigma70_r2"/>
    <property type="match status" value="1"/>
</dbReference>
<dbReference type="Gene3D" id="3.10.450.50">
    <property type="match status" value="1"/>
</dbReference>
<dbReference type="InterPro" id="IPR032710">
    <property type="entry name" value="NTF2-like_dom_sf"/>
</dbReference>
<dbReference type="GO" id="GO:0016987">
    <property type="term" value="F:sigma factor activity"/>
    <property type="evidence" value="ECO:0007669"/>
    <property type="project" value="UniProtKB-KW"/>
</dbReference>
<comment type="similarity">
    <text evidence="1">Belongs to the sigma-70 factor family. ECF subfamily.</text>
</comment>
<dbReference type="InterPro" id="IPR013325">
    <property type="entry name" value="RNA_pol_sigma_r2"/>
</dbReference>
<evidence type="ECO:0000256" key="3">
    <source>
        <dbReference type="ARBA" id="ARBA00023015"/>
    </source>
</evidence>
<dbReference type="NCBIfam" id="NF007214">
    <property type="entry name" value="PRK09636.1"/>
    <property type="match status" value="1"/>
</dbReference>
<evidence type="ECO:0000256" key="6">
    <source>
        <dbReference type="ARBA" id="ARBA00023163"/>
    </source>
</evidence>
<dbReference type="InterPro" id="IPR014284">
    <property type="entry name" value="RNA_pol_sigma-70_dom"/>
</dbReference>
<dbReference type="NCBIfam" id="TIGR02937">
    <property type="entry name" value="sigma70-ECF"/>
    <property type="match status" value="1"/>
</dbReference>
<gene>
    <name evidence="7" type="ORF">MCNF_35850</name>
</gene>
<dbReference type="GO" id="GO:0006352">
    <property type="term" value="P:DNA-templated transcription initiation"/>
    <property type="evidence" value="ECO:0007669"/>
    <property type="project" value="InterPro"/>
</dbReference>
<dbReference type="Gene3D" id="1.10.1740.10">
    <property type="match status" value="1"/>
</dbReference>
<dbReference type="SUPFAM" id="SSF54427">
    <property type="entry name" value="NTF2-like"/>
    <property type="match status" value="1"/>
</dbReference>
<accession>A0A7I7XZZ1</accession>
<keyword evidence="3" id="KW-0805">Transcription regulation</keyword>
<dbReference type="Gene3D" id="1.10.10.10">
    <property type="entry name" value="Winged helix-like DNA-binding domain superfamily/Winged helix DNA-binding domain"/>
    <property type="match status" value="1"/>
</dbReference>
<dbReference type="InterPro" id="IPR013249">
    <property type="entry name" value="RNA_pol_sigma70_r4_t2"/>
</dbReference>
<reference evidence="7" key="1">
    <citation type="journal article" date="2019" name="Emerg. Microbes Infect.">
        <title>Comprehensive subspecies identification of 175 nontuberculous mycobacteria species based on 7547 genomic profiles.</title>
        <authorList>
            <person name="Matsumoto Y."/>
            <person name="Kinjo T."/>
            <person name="Motooka D."/>
            <person name="Nabeya D."/>
            <person name="Jung N."/>
            <person name="Uechi K."/>
            <person name="Horii T."/>
            <person name="Iida T."/>
            <person name="Fujita J."/>
            <person name="Nakamura S."/>
        </authorList>
    </citation>
    <scope>NUCLEOTIDE SEQUENCE [LARGE SCALE GENOMIC DNA]</scope>
    <source>
        <strain evidence="7">JCM 13671</strain>
    </source>
</reference>
<evidence type="ECO:0000256" key="5">
    <source>
        <dbReference type="ARBA" id="ARBA00023125"/>
    </source>
</evidence>
<dbReference type="SUPFAM" id="SSF88946">
    <property type="entry name" value="Sigma2 domain of RNA polymerase sigma factors"/>
    <property type="match status" value="1"/>
</dbReference>
<evidence type="ECO:0000313" key="8">
    <source>
        <dbReference type="Proteomes" id="UP000466931"/>
    </source>
</evidence>
<reference evidence="7" key="2">
    <citation type="submission" date="2020-02" db="EMBL/GenBank/DDBJ databases">
        <authorList>
            <person name="Matsumoto Y."/>
            <person name="Motooka D."/>
            <person name="Nakamura S."/>
        </authorList>
    </citation>
    <scope>NUCLEOTIDE SEQUENCE</scope>
    <source>
        <strain evidence="7">JCM 13671</strain>
    </source>
</reference>
<proteinExistence type="inferred from homology"/>
<name>A0A7I7XZZ1_9MYCO</name>
<keyword evidence="8" id="KW-1185">Reference proteome</keyword>
<dbReference type="GO" id="GO:0003677">
    <property type="term" value="F:DNA binding"/>
    <property type="evidence" value="ECO:0007669"/>
    <property type="project" value="UniProtKB-KW"/>
</dbReference>
<dbReference type="PANTHER" id="PTHR30173">
    <property type="entry name" value="SIGMA 19 FACTOR"/>
    <property type="match status" value="1"/>
</dbReference>
<evidence type="ECO:0000313" key="7">
    <source>
        <dbReference type="EMBL" id="BBZ34980.1"/>
    </source>
</evidence>
<comment type="subunit">
    <text evidence="2">Interacts transiently with the RNA polymerase catalytic core formed by RpoA, RpoB, RpoC and RpoZ (2 alpha, 1 beta, 1 beta' and 1 omega subunit) to form the RNA polymerase holoenzyme that can initiate transcription.</text>
</comment>
<evidence type="ECO:0000256" key="2">
    <source>
        <dbReference type="ARBA" id="ARBA00011344"/>
    </source>
</evidence>
<keyword evidence="5" id="KW-0238">DNA-binding</keyword>
<keyword evidence="6" id="KW-0804">Transcription</keyword>
<dbReference type="SUPFAM" id="SSF88659">
    <property type="entry name" value="Sigma3 and sigma4 domains of RNA polymerase sigma factors"/>
    <property type="match status" value="1"/>
</dbReference>
<dbReference type="EMBL" id="AP022612">
    <property type="protein sequence ID" value="BBZ34980.1"/>
    <property type="molecule type" value="Genomic_DNA"/>
</dbReference>
<dbReference type="InterPro" id="IPR013324">
    <property type="entry name" value="RNA_pol_sigma_r3/r4-like"/>
</dbReference>
<dbReference type="OrthoDB" id="3211555at2"/>
<keyword evidence="4" id="KW-0731">Sigma factor</keyword>
<dbReference type="InterPro" id="IPR052704">
    <property type="entry name" value="ECF_Sigma-70_Domain"/>
</dbReference>
<dbReference type="RefSeq" id="WP_085149164.1">
    <property type="nucleotide sequence ID" value="NZ_AP022612.1"/>
</dbReference>
<dbReference type="Pfam" id="PF08281">
    <property type="entry name" value="Sigma70_r4_2"/>
    <property type="match status" value="1"/>
</dbReference>
<sequence>MTPVGQQERQDEFESLRPHLLAVAYRLTGSFSDAEDMVQDAWLRWAAGNRGEIADFRAWLTTVVSRLSLDWLRSATHRRETYVGDWLPEPVVVDVGSDDPLAAVVASEDARFAAMVVLERLSPDQRVAFVLHDGFGVGFADVADVLGTSAAAARQLASRARRAVADGSAPPRDPVHDEVVGRLMAAIAAGNIDEAVKLLHPDVTFTGDANRRAPTAPRPIVGSEKVARFMLGLARRYGPRFFTATRLALVNGELGSYTEGLPADSDYPDMAAHVIAMTVRDGAVWAIWDVANPDKFTGTPLGGAVPEQPRAPGTRPPN</sequence>
<dbReference type="PANTHER" id="PTHR30173:SF36">
    <property type="entry name" value="ECF RNA POLYMERASE SIGMA FACTOR SIGJ"/>
    <property type="match status" value="1"/>
</dbReference>
<evidence type="ECO:0000256" key="1">
    <source>
        <dbReference type="ARBA" id="ARBA00010641"/>
    </source>
</evidence>
<protein>
    <submittedName>
        <fullName evidence="7">RNA polymerase sigma factor SigJ</fullName>
    </submittedName>
</protein>
<dbReference type="InterPro" id="IPR007627">
    <property type="entry name" value="RNA_pol_sigma70_r2"/>
</dbReference>
<evidence type="ECO:0000256" key="4">
    <source>
        <dbReference type="ARBA" id="ARBA00023082"/>
    </source>
</evidence>
<dbReference type="InterPro" id="IPR036388">
    <property type="entry name" value="WH-like_DNA-bd_sf"/>
</dbReference>
<organism evidence="7 8">
    <name type="scientific">Mycolicibacterium confluentis</name>
    <dbReference type="NCBI Taxonomy" id="28047"/>
    <lineage>
        <taxon>Bacteria</taxon>
        <taxon>Bacillati</taxon>
        <taxon>Actinomycetota</taxon>
        <taxon>Actinomycetes</taxon>
        <taxon>Mycobacteriales</taxon>
        <taxon>Mycobacteriaceae</taxon>
        <taxon>Mycolicibacterium</taxon>
    </lineage>
</organism>